<sequence length="814" mass="90159">MRYRNLLVSILFTTTLPLMADGGVSNTAIAWQQFVNRSTDNVLLDFSFAGYKHGEVAPADVYTLGYTVYDVTKYGLDGTDDLSDRAAFDRLVGEINNKARKNGGQANAIIYFPAGRYILHTSADNFTNSAGKLASKTINIVAGNLIIKGAGRDKTQLVMQDPNLPKNPKNMWTSPTMLSIRNNGEKPVPVWANVTANAPKGSFEVAVDDTKNIHVGDWVTLHLKNNDRALIDKELLGQPLYKTMTNLINEGVQVVDYHQVAAVGNGKVTFKEPLMHAVESQYGWTIQNYKCFENVGVEDVTFVGDAKPDFKHHGSWKDDGAYKPLDMVRLANSWVRRVAFHSVSEALTFTWCANCSAYDILITGNRGHSSIRSQASSRVFIGKVSDYSDGIYNDTRNAWAKSVGQYHACGVSKQSIGTVIWNCAWGVDACFEAHATQPRATLIDVCRGGLMQLRCGGDKYQLPNHLDDLTLWNLYVTNTSLQTLKMLPYRWWDNNNIWIKMLPPTIVGIHGDYDMKFADGQTKRDESHGTPVLPHSLYAEQLKQRLGHVPTWLSELERVDHVSALGKTWIFNFMADKDRNAFETDASGVGKWQKTTDNGNNPVFQNASAIGKAGTEPVEAKHLSQYAGKLMVNNMEPTFARGLLFCTYIPETKTVKPVSIGKLRIYTDAERQAINLNAKNLAIVIPNLKAGQTVIVGCRSVTSQNPRYLDAHNLNVEEGFGNAAPNNLQEQICIGKVAEDGDVAITSSNGIYVYSITIKDKDGNTLPTSIGHTTLTRRQHNPNIYSLNGHYLGTNIDKLPKGLYIRDGKKIGRL</sequence>
<keyword evidence="1" id="KW-0732">Signal</keyword>
<feature type="signal peptide" evidence="1">
    <location>
        <begin position="1"/>
        <end position="20"/>
    </location>
</feature>
<evidence type="ECO:0000313" key="4">
    <source>
        <dbReference type="Proteomes" id="UP000245870"/>
    </source>
</evidence>
<comment type="caution">
    <text evidence="3">The sequence shown here is derived from an EMBL/GenBank/DDBJ whole genome shotgun (WGS) entry which is preliminary data.</text>
</comment>
<gene>
    <name evidence="3" type="ORF">C7379_11026</name>
</gene>
<dbReference type="OrthoDB" id="188639at2"/>
<dbReference type="EMBL" id="QENY01000010">
    <property type="protein sequence ID" value="PVX53601.1"/>
    <property type="molecule type" value="Genomic_DNA"/>
</dbReference>
<keyword evidence="4" id="KW-1185">Reference proteome</keyword>
<dbReference type="RefSeq" id="WP_133241877.1">
    <property type="nucleotide sequence ID" value="NZ_CAMQYP010000080.1"/>
</dbReference>
<protein>
    <submittedName>
        <fullName evidence="3">Uncharacterized protein DUF4955</fullName>
    </submittedName>
</protein>
<feature type="chain" id="PRO_5015781924" evidence="1">
    <location>
        <begin position="21"/>
        <end position="814"/>
    </location>
</feature>
<dbReference type="AlphaFoldDB" id="A0A2U0U7H4"/>
<dbReference type="Proteomes" id="UP000245870">
    <property type="component" value="Unassembled WGS sequence"/>
</dbReference>
<evidence type="ECO:0000259" key="2">
    <source>
        <dbReference type="Pfam" id="PF16315"/>
    </source>
</evidence>
<accession>A0A2U0U7H4</accession>
<evidence type="ECO:0000256" key="1">
    <source>
        <dbReference type="SAM" id="SignalP"/>
    </source>
</evidence>
<reference evidence="3 4" key="1">
    <citation type="submission" date="2018-05" db="EMBL/GenBank/DDBJ databases">
        <title>Genomic Encyclopedia of Type Strains, Phase IV (KMG-IV): sequencing the most valuable type-strain genomes for metagenomic binning, comparative biology and taxonomic classification.</title>
        <authorList>
            <person name="Goeker M."/>
        </authorList>
    </citation>
    <scope>NUCLEOTIDE SEQUENCE [LARGE SCALE GENOMIC DNA]</scope>
    <source>
        <strain evidence="3 4">DSM 100333</strain>
    </source>
</reference>
<organism evidence="3 4">
    <name type="scientific">Hallella colorans</name>
    <dbReference type="NCBI Taxonomy" id="1703337"/>
    <lineage>
        <taxon>Bacteria</taxon>
        <taxon>Pseudomonadati</taxon>
        <taxon>Bacteroidota</taxon>
        <taxon>Bacteroidia</taxon>
        <taxon>Bacteroidales</taxon>
        <taxon>Prevotellaceae</taxon>
        <taxon>Hallella</taxon>
    </lineage>
</organism>
<evidence type="ECO:0000313" key="3">
    <source>
        <dbReference type="EMBL" id="PVX53601.1"/>
    </source>
</evidence>
<dbReference type="InterPro" id="IPR011050">
    <property type="entry name" value="Pectin_lyase_fold/virulence"/>
</dbReference>
<proteinExistence type="predicted"/>
<dbReference type="SUPFAM" id="SSF51126">
    <property type="entry name" value="Pectin lyase-like"/>
    <property type="match status" value="1"/>
</dbReference>
<name>A0A2U0U7H4_9BACT</name>
<dbReference type="Pfam" id="PF16315">
    <property type="entry name" value="DUF4955"/>
    <property type="match status" value="1"/>
</dbReference>
<dbReference type="InterPro" id="IPR032532">
    <property type="entry name" value="DUF4955"/>
</dbReference>
<feature type="domain" description="DUF4955" evidence="2">
    <location>
        <begin position="404"/>
        <end position="556"/>
    </location>
</feature>